<dbReference type="RefSeq" id="WP_193661195.1">
    <property type="nucleotide sequence ID" value="NZ_BAAAMM010000001.1"/>
</dbReference>
<feature type="transmembrane region" description="Helical" evidence="1">
    <location>
        <begin position="6"/>
        <end position="27"/>
    </location>
</feature>
<accession>A0ABV1NTR4</accession>
<feature type="transmembrane region" description="Helical" evidence="1">
    <location>
        <begin position="70"/>
        <end position="88"/>
    </location>
</feature>
<evidence type="ECO:0000256" key="1">
    <source>
        <dbReference type="SAM" id="Phobius"/>
    </source>
</evidence>
<evidence type="ECO:0008006" key="4">
    <source>
        <dbReference type="Google" id="ProtNLM"/>
    </source>
</evidence>
<keyword evidence="1" id="KW-0812">Transmembrane</keyword>
<name>A0ABV1NTR4_9ACTN</name>
<feature type="transmembrane region" description="Helical" evidence="1">
    <location>
        <begin position="36"/>
        <end position="58"/>
    </location>
</feature>
<sequence>MSVVDVDAILWSLVGGTVVALLALWVARGGRDDSPLWLVVLAGIAAAALGTLAHGAVYDRAVTGFDWWRHAWQLAASAIGVSLTLALLRGERTRHRAAR</sequence>
<reference evidence="2 3" key="1">
    <citation type="submission" date="2024-02" db="EMBL/GenBank/DDBJ databases">
        <title>Full genome sequence of Nocardioides kribbensis.</title>
        <authorList>
            <person name="Poletto B.L."/>
            <person name="Silva G."/>
            <person name="Galante D."/>
            <person name="Campos K.R."/>
            <person name="Santos M.B.N."/>
            <person name="Sacchi C.T."/>
        </authorList>
    </citation>
    <scope>NUCLEOTIDE SEQUENCE [LARGE SCALE GENOMIC DNA]</scope>
    <source>
        <strain evidence="2 3">O4R</strain>
    </source>
</reference>
<dbReference type="EMBL" id="JBEGDP010000001">
    <property type="protein sequence ID" value="MEQ7845882.1"/>
    <property type="molecule type" value="Genomic_DNA"/>
</dbReference>
<evidence type="ECO:0000313" key="3">
    <source>
        <dbReference type="Proteomes" id="UP001482520"/>
    </source>
</evidence>
<organism evidence="2 3">
    <name type="scientific">Nocardioides kribbensis</name>
    <dbReference type="NCBI Taxonomy" id="305517"/>
    <lineage>
        <taxon>Bacteria</taxon>
        <taxon>Bacillati</taxon>
        <taxon>Actinomycetota</taxon>
        <taxon>Actinomycetes</taxon>
        <taxon>Propionibacteriales</taxon>
        <taxon>Nocardioidaceae</taxon>
        <taxon>Nocardioides</taxon>
    </lineage>
</organism>
<evidence type="ECO:0000313" key="2">
    <source>
        <dbReference type="EMBL" id="MEQ7845882.1"/>
    </source>
</evidence>
<keyword evidence="1" id="KW-0472">Membrane</keyword>
<keyword evidence="1" id="KW-1133">Transmembrane helix</keyword>
<proteinExistence type="predicted"/>
<keyword evidence="3" id="KW-1185">Reference proteome</keyword>
<protein>
    <recommendedName>
        <fullName evidence="4">GlsB/YeaQ/YmgE family stress response membrane protein</fullName>
    </recommendedName>
</protein>
<comment type="caution">
    <text evidence="2">The sequence shown here is derived from an EMBL/GenBank/DDBJ whole genome shotgun (WGS) entry which is preliminary data.</text>
</comment>
<dbReference type="Proteomes" id="UP001482520">
    <property type="component" value="Unassembled WGS sequence"/>
</dbReference>
<gene>
    <name evidence="2" type="ORF">V6R90_01235</name>
</gene>